<comment type="caution">
    <text evidence="1">The sequence shown here is derived from an EMBL/GenBank/DDBJ whole genome shotgun (WGS) entry which is preliminary data.</text>
</comment>
<dbReference type="CDD" id="cd02440">
    <property type="entry name" value="AdoMet_MTases"/>
    <property type="match status" value="1"/>
</dbReference>
<dbReference type="HOGENOM" id="CLU_027633_1_0_9"/>
<dbReference type="Gene3D" id="3.40.50.150">
    <property type="entry name" value="Vaccinia Virus protein VP39"/>
    <property type="match status" value="2"/>
</dbReference>
<dbReference type="PATRIC" id="fig|411475.3.peg.1298"/>
<dbReference type="RefSeq" id="WP_007490009.1">
    <property type="nucleotide sequence ID" value="NZ_JH417710.1"/>
</dbReference>
<evidence type="ECO:0000313" key="1">
    <source>
        <dbReference type="EMBL" id="EHM52475.1"/>
    </source>
</evidence>
<gene>
    <name evidence="1" type="ORF">HMPREF0372_01496</name>
</gene>
<organism evidence="1 2">
    <name type="scientific">Flavonifractor plautii ATCC 29863</name>
    <dbReference type="NCBI Taxonomy" id="411475"/>
    <lineage>
        <taxon>Bacteria</taxon>
        <taxon>Bacillati</taxon>
        <taxon>Bacillota</taxon>
        <taxon>Clostridia</taxon>
        <taxon>Eubacteriales</taxon>
        <taxon>Oscillospiraceae</taxon>
        <taxon>Flavonifractor</taxon>
    </lineage>
</organism>
<dbReference type="Proteomes" id="UP000004459">
    <property type="component" value="Unassembled WGS sequence"/>
</dbReference>
<dbReference type="AlphaFoldDB" id="G9YPQ7"/>
<reference evidence="1 2" key="1">
    <citation type="submission" date="2011-08" db="EMBL/GenBank/DDBJ databases">
        <authorList>
            <person name="Weinstock G."/>
            <person name="Sodergren E."/>
            <person name="Clifton S."/>
            <person name="Fulton L."/>
            <person name="Fulton B."/>
            <person name="Courtney L."/>
            <person name="Fronick C."/>
            <person name="Harrison M."/>
            <person name="Strong C."/>
            <person name="Farmer C."/>
            <person name="Delahaunty K."/>
            <person name="Markovic C."/>
            <person name="Hall O."/>
            <person name="Minx P."/>
            <person name="Tomlinson C."/>
            <person name="Mitreva M."/>
            <person name="Hou S."/>
            <person name="Chen J."/>
            <person name="Wollam A."/>
            <person name="Pepin K.H."/>
            <person name="Johnson M."/>
            <person name="Bhonagiri V."/>
            <person name="Zhang X."/>
            <person name="Suruliraj S."/>
            <person name="Warren W."/>
            <person name="Chinwalla A."/>
            <person name="Mardis E.R."/>
            <person name="Wilson R.K."/>
        </authorList>
    </citation>
    <scope>NUCLEOTIDE SEQUENCE [LARGE SCALE GENOMIC DNA]</scope>
    <source>
        <strain evidence="1 2">ATCC 29863</strain>
    </source>
</reference>
<sequence length="422" mass="48137">MISITLENMDRVGVEDEWNFSNDAEFTMHCIHTYPAKFPSFIAKKAFDYAEAEGVKIETVADIFCGCGTVALEAKTHNKDFWGCDINPVATLIAKVKSESYNVETVKAYFLLISSAYPFTEIDRAAYENANERLKHWFTQNSYTQLLRLKTTIEATVHDGKYLDAFYCLFSSILKASSKWLTKSIKPQIDPNKKEIVVWDAFVQQYNKFVKSIEQLNGKTGLSSSIVIENENFLEATDVPDVDLIISSPPYVTSYEYADLHQLSSLWLGYADDYRDLRRGSIGSLYNSEDYTINMELLNVVGKQIVTELIATQRATAKVRSVARYYVDIQHAIQKCSKMLKNGGMALFVVGDTEYKGVKIKNSEHLIQSLINEGFTDIKAAKRRISNKLLTPYRDEYGRFSSDKSSRTVYHEEYIISGRMWK</sequence>
<protein>
    <submittedName>
        <fullName evidence="1">Uncharacterized protein</fullName>
    </submittedName>
</protein>
<dbReference type="InterPro" id="IPR029063">
    <property type="entry name" value="SAM-dependent_MTases_sf"/>
</dbReference>
<accession>G9YPQ7</accession>
<proteinExistence type="predicted"/>
<dbReference type="EMBL" id="AGCK01000108">
    <property type="protein sequence ID" value="EHM52475.1"/>
    <property type="molecule type" value="Genomic_DNA"/>
</dbReference>
<evidence type="ECO:0000313" key="2">
    <source>
        <dbReference type="Proteomes" id="UP000004459"/>
    </source>
</evidence>
<name>G9YPQ7_FLAPL</name>
<dbReference type="SUPFAM" id="SSF53335">
    <property type="entry name" value="S-adenosyl-L-methionine-dependent methyltransferases"/>
    <property type="match status" value="2"/>
</dbReference>
<dbReference type="GeneID" id="63973155"/>